<dbReference type="AlphaFoldDB" id="A0A0F9LHA7"/>
<reference evidence="1" key="1">
    <citation type="journal article" date="2015" name="Nature">
        <title>Complex archaea that bridge the gap between prokaryotes and eukaryotes.</title>
        <authorList>
            <person name="Spang A."/>
            <person name="Saw J.H."/>
            <person name="Jorgensen S.L."/>
            <person name="Zaremba-Niedzwiedzka K."/>
            <person name="Martijn J."/>
            <person name="Lind A.E."/>
            <person name="van Eijk R."/>
            <person name="Schleper C."/>
            <person name="Guy L."/>
            <person name="Ettema T.J."/>
        </authorList>
    </citation>
    <scope>NUCLEOTIDE SEQUENCE</scope>
</reference>
<proteinExistence type="predicted"/>
<gene>
    <name evidence="1" type="ORF">LCGC14_1509060</name>
</gene>
<protein>
    <submittedName>
        <fullName evidence="1">Uncharacterized protein</fullName>
    </submittedName>
</protein>
<feature type="non-terminal residue" evidence="1">
    <location>
        <position position="1"/>
    </location>
</feature>
<name>A0A0F9LHA7_9ZZZZ</name>
<dbReference type="EMBL" id="LAZR01011056">
    <property type="protein sequence ID" value="KKM63675.1"/>
    <property type="molecule type" value="Genomic_DNA"/>
</dbReference>
<organism evidence="1">
    <name type="scientific">marine sediment metagenome</name>
    <dbReference type="NCBI Taxonomy" id="412755"/>
    <lineage>
        <taxon>unclassified sequences</taxon>
        <taxon>metagenomes</taxon>
        <taxon>ecological metagenomes</taxon>
    </lineage>
</organism>
<comment type="caution">
    <text evidence="1">The sequence shown here is derived from an EMBL/GenBank/DDBJ whole genome shotgun (WGS) entry which is preliminary data.</text>
</comment>
<evidence type="ECO:0000313" key="1">
    <source>
        <dbReference type="EMBL" id="KKM63675.1"/>
    </source>
</evidence>
<accession>A0A0F9LHA7</accession>
<sequence>LRQALYHSIFQNDFPKKIPTLDEIQKHSRIGIAWFSDTMLLYTKQDTEECLIFKHRF</sequence>